<dbReference type="EMBL" id="JARQZJ010000104">
    <property type="protein sequence ID" value="KAK9887089.1"/>
    <property type="molecule type" value="Genomic_DNA"/>
</dbReference>
<dbReference type="Proteomes" id="UP001431783">
    <property type="component" value="Unassembled WGS sequence"/>
</dbReference>
<dbReference type="AlphaFoldDB" id="A0AAW1UVD4"/>
<proteinExistence type="predicted"/>
<reference evidence="1 2" key="1">
    <citation type="submission" date="2023-03" db="EMBL/GenBank/DDBJ databases">
        <title>Genome insight into feeding habits of ladybird beetles.</title>
        <authorList>
            <person name="Li H.-S."/>
            <person name="Huang Y.-H."/>
            <person name="Pang H."/>
        </authorList>
    </citation>
    <scope>NUCLEOTIDE SEQUENCE [LARGE SCALE GENOMIC DNA]</scope>
    <source>
        <strain evidence="1">SYSU_2023b</strain>
        <tissue evidence="1">Whole body</tissue>
    </source>
</reference>
<sequence>MGVNSRCLGMHWRMDGSDITVLNVSWGDIQDSYVKRVTFKTVYAMRGGLPPGLKAYFGTPCNSGKGTYCSEPTTPYRYMSCDSGPMSHEGVIESALG</sequence>
<protein>
    <submittedName>
        <fullName evidence="1">Uncharacterized protein</fullName>
    </submittedName>
</protein>
<evidence type="ECO:0000313" key="2">
    <source>
        <dbReference type="Proteomes" id="UP001431783"/>
    </source>
</evidence>
<accession>A0AAW1UVD4</accession>
<organism evidence="1 2">
    <name type="scientific">Henosepilachna vigintioctopunctata</name>
    <dbReference type="NCBI Taxonomy" id="420089"/>
    <lineage>
        <taxon>Eukaryota</taxon>
        <taxon>Metazoa</taxon>
        <taxon>Ecdysozoa</taxon>
        <taxon>Arthropoda</taxon>
        <taxon>Hexapoda</taxon>
        <taxon>Insecta</taxon>
        <taxon>Pterygota</taxon>
        <taxon>Neoptera</taxon>
        <taxon>Endopterygota</taxon>
        <taxon>Coleoptera</taxon>
        <taxon>Polyphaga</taxon>
        <taxon>Cucujiformia</taxon>
        <taxon>Coccinelloidea</taxon>
        <taxon>Coccinellidae</taxon>
        <taxon>Epilachninae</taxon>
        <taxon>Epilachnini</taxon>
        <taxon>Henosepilachna</taxon>
    </lineage>
</organism>
<comment type="caution">
    <text evidence="1">The sequence shown here is derived from an EMBL/GenBank/DDBJ whole genome shotgun (WGS) entry which is preliminary data.</text>
</comment>
<name>A0AAW1UVD4_9CUCU</name>
<keyword evidence="2" id="KW-1185">Reference proteome</keyword>
<gene>
    <name evidence="1" type="ORF">WA026_020033</name>
</gene>
<evidence type="ECO:0000313" key="1">
    <source>
        <dbReference type="EMBL" id="KAK9887089.1"/>
    </source>
</evidence>